<gene>
    <name evidence="3" type="ORF">scyTo_0019876</name>
</gene>
<evidence type="ECO:0000256" key="1">
    <source>
        <dbReference type="SAM" id="MobiDB-lite"/>
    </source>
</evidence>
<dbReference type="PANTHER" id="PTHR16213:SF78">
    <property type="entry name" value="SELENOPROTEIN N"/>
    <property type="match status" value="1"/>
</dbReference>
<feature type="non-terminal residue" evidence="3">
    <location>
        <position position="261"/>
    </location>
</feature>
<dbReference type="AlphaFoldDB" id="A0A401PT86"/>
<feature type="transmembrane region" description="Helical" evidence="2">
    <location>
        <begin position="37"/>
        <end position="56"/>
    </location>
</feature>
<keyword evidence="4" id="KW-1185">Reference proteome</keyword>
<feature type="compositionally biased region" description="Basic and acidic residues" evidence="1">
    <location>
        <begin position="12"/>
        <end position="25"/>
    </location>
</feature>
<evidence type="ECO:0008006" key="5">
    <source>
        <dbReference type="Google" id="ProtNLM"/>
    </source>
</evidence>
<keyword evidence="2" id="KW-0812">Transmembrane</keyword>
<organism evidence="3 4">
    <name type="scientific">Scyliorhinus torazame</name>
    <name type="common">Cloudy catshark</name>
    <name type="synonym">Catulus torazame</name>
    <dbReference type="NCBI Taxonomy" id="75743"/>
    <lineage>
        <taxon>Eukaryota</taxon>
        <taxon>Metazoa</taxon>
        <taxon>Chordata</taxon>
        <taxon>Craniata</taxon>
        <taxon>Vertebrata</taxon>
        <taxon>Chondrichthyes</taxon>
        <taxon>Elasmobranchii</taxon>
        <taxon>Galeomorphii</taxon>
        <taxon>Galeoidea</taxon>
        <taxon>Carcharhiniformes</taxon>
        <taxon>Scyliorhinidae</taxon>
        <taxon>Scyliorhinus</taxon>
    </lineage>
</organism>
<protein>
    <recommendedName>
        <fullName evidence="5">EF-hand domain-containing protein</fullName>
    </recommendedName>
</protein>
<dbReference type="GO" id="GO:0048741">
    <property type="term" value="P:skeletal muscle fiber development"/>
    <property type="evidence" value="ECO:0007669"/>
    <property type="project" value="TreeGrafter"/>
</dbReference>
<dbReference type="STRING" id="75743.A0A401PT86"/>
<keyword evidence="2" id="KW-0472">Membrane</keyword>
<keyword evidence="2" id="KW-1133">Transmembrane helix</keyword>
<reference evidence="3 4" key="1">
    <citation type="journal article" date="2018" name="Nat. Ecol. Evol.">
        <title>Shark genomes provide insights into elasmobranch evolution and the origin of vertebrates.</title>
        <authorList>
            <person name="Hara Y"/>
            <person name="Yamaguchi K"/>
            <person name="Onimaru K"/>
            <person name="Kadota M"/>
            <person name="Koyanagi M"/>
            <person name="Keeley SD"/>
            <person name="Tatsumi K"/>
            <person name="Tanaka K"/>
            <person name="Motone F"/>
            <person name="Kageyama Y"/>
            <person name="Nozu R"/>
            <person name="Adachi N"/>
            <person name="Nishimura O"/>
            <person name="Nakagawa R"/>
            <person name="Tanegashima C"/>
            <person name="Kiyatake I"/>
            <person name="Matsumoto R"/>
            <person name="Murakumo K"/>
            <person name="Nishida K"/>
            <person name="Terakita A"/>
            <person name="Kuratani S"/>
            <person name="Sato K"/>
            <person name="Hyodo S Kuraku.S."/>
        </authorList>
    </citation>
    <scope>NUCLEOTIDE SEQUENCE [LARGE SCALE GENOMIC DNA]</scope>
</reference>
<dbReference type="Proteomes" id="UP000288216">
    <property type="component" value="Unassembled WGS sequence"/>
</dbReference>
<dbReference type="OrthoDB" id="10062435at2759"/>
<dbReference type="GO" id="GO:0055074">
    <property type="term" value="P:calcium ion homeostasis"/>
    <property type="evidence" value="ECO:0007669"/>
    <property type="project" value="TreeGrafter"/>
</dbReference>
<comment type="caution">
    <text evidence="3">The sequence shown here is derived from an EMBL/GenBank/DDBJ whole genome shotgun (WGS) entry which is preliminary data.</text>
</comment>
<proteinExistence type="predicted"/>
<sequence length="261" mass="29156">MASDVRQRKRQKEGEVGLREGGSRAAEARKQPAKISLWVLLGVGLLALGAGGWRYYLGCERAKQQKDALKSLGSEGLFLFSSFDTNNDLCLSPEEFKPLAEKLTGIASVPDFESSEEPDPNSEMLTIEARFQPLLLETMTKSKDGFLGVSHSALSGLRNWKSAEIPSRVFSSSLFKAFLPVKNKVELGDTWWMIPTELTIFTGYLSNNRFYPPTPQGREVIVHKLLSMLHPRPFVKTRFAPQGAVACVRASSDFYYDIVFR</sequence>
<accession>A0A401PT86</accession>
<evidence type="ECO:0000313" key="3">
    <source>
        <dbReference type="EMBL" id="GCB76359.1"/>
    </source>
</evidence>
<dbReference type="EMBL" id="BFAA01015261">
    <property type="protein sequence ID" value="GCB76359.1"/>
    <property type="molecule type" value="Genomic_DNA"/>
</dbReference>
<dbReference type="PANTHER" id="PTHR16213">
    <property type="entry name" value="SELENOPROTEIN N"/>
    <property type="match status" value="1"/>
</dbReference>
<name>A0A401PT86_SCYTO</name>
<evidence type="ECO:0000256" key="2">
    <source>
        <dbReference type="SAM" id="Phobius"/>
    </source>
</evidence>
<evidence type="ECO:0000313" key="4">
    <source>
        <dbReference type="Proteomes" id="UP000288216"/>
    </source>
</evidence>
<feature type="region of interest" description="Disordered" evidence="1">
    <location>
        <begin position="1"/>
        <end position="25"/>
    </location>
</feature>
<dbReference type="GO" id="GO:0005789">
    <property type="term" value="C:endoplasmic reticulum membrane"/>
    <property type="evidence" value="ECO:0007669"/>
    <property type="project" value="TreeGrafter"/>
</dbReference>
<dbReference type="OMA" id="YYLGCER"/>